<reference evidence="1 2" key="1">
    <citation type="journal article" date="2019" name="Genome Biol. Evol.">
        <title>Insights into the evolution of the New World diploid cottons (Gossypium, subgenus Houzingenia) based on genome sequencing.</title>
        <authorList>
            <person name="Grover C.E."/>
            <person name="Arick M.A. 2nd"/>
            <person name="Thrash A."/>
            <person name="Conover J.L."/>
            <person name="Sanders W.S."/>
            <person name="Peterson D.G."/>
            <person name="Frelichowski J.E."/>
            <person name="Scheffler J.A."/>
            <person name="Scheffler B.E."/>
            <person name="Wendel J.F."/>
        </authorList>
    </citation>
    <scope>NUCLEOTIDE SEQUENCE [LARGE SCALE GENOMIC DNA]</scope>
    <source>
        <strain evidence="1">27</strain>
        <tissue evidence="1">Leaf</tissue>
    </source>
</reference>
<dbReference type="Proteomes" id="UP000593561">
    <property type="component" value="Unassembled WGS sequence"/>
</dbReference>
<proteinExistence type="predicted"/>
<name>A0A7J8RU89_GOSDV</name>
<gene>
    <name evidence="1" type="ORF">Godav_026844</name>
</gene>
<protein>
    <submittedName>
        <fullName evidence="1">Uncharacterized protein</fullName>
    </submittedName>
</protein>
<accession>A0A7J8RU89</accession>
<dbReference type="AlphaFoldDB" id="A0A7J8RU89"/>
<evidence type="ECO:0000313" key="1">
    <source>
        <dbReference type="EMBL" id="MBA0617391.1"/>
    </source>
</evidence>
<dbReference type="EMBL" id="JABFAC010000007">
    <property type="protein sequence ID" value="MBA0617391.1"/>
    <property type="molecule type" value="Genomic_DNA"/>
</dbReference>
<keyword evidence="2" id="KW-1185">Reference proteome</keyword>
<evidence type="ECO:0000313" key="2">
    <source>
        <dbReference type="Proteomes" id="UP000593561"/>
    </source>
</evidence>
<sequence length="104" mass="11582">METPSKADRLSPFIFNRAESFNKGKLRWGSGFLPPSTLPMRKYIAPCTNNKKCKKATVDLLAAMWVVNSTSDAEEKGDHMFLFDSEQAGNGIIKVAKKPISEVF</sequence>
<comment type="caution">
    <text evidence="1">The sequence shown here is derived from an EMBL/GenBank/DDBJ whole genome shotgun (WGS) entry which is preliminary data.</text>
</comment>
<organism evidence="1 2">
    <name type="scientific">Gossypium davidsonii</name>
    <name type="common">Davidson's cotton</name>
    <name type="synonym">Gossypium klotzschianum subsp. davidsonii</name>
    <dbReference type="NCBI Taxonomy" id="34287"/>
    <lineage>
        <taxon>Eukaryota</taxon>
        <taxon>Viridiplantae</taxon>
        <taxon>Streptophyta</taxon>
        <taxon>Embryophyta</taxon>
        <taxon>Tracheophyta</taxon>
        <taxon>Spermatophyta</taxon>
        <taxon>Magnoliopsida</taxon>
        <taxon>eudicotyledons</taxon>
        <taxon>Gunneridae</taxon>
        <taxon>Pentapetalae</taxon>
        <taxon>rosids</taxon>
        <taxon>malvids</taxon>
        <taxon>Malvales</taxon>
        <taxon>Malvaceae</taxon>
        <taxon>Malvoideae</taxon>
        <taxon>Gossypium</taxon>
    </lineage>
</organism>